<dbReference type="EMBL" id="LT607752">
    <property type="protein sequence ID" value="SCG47210.1"/>
    <property type="molecule type" value="Genomic_DNA"/>
</dbReference>
<accession>A0A1C5HMG8</accession>
<protein>
    <submittedName>
        <fullName evidence="2">NADPH:quinone reductase</fullName>
    </submittedName>
</protein>
<dbReference type="InterPro" id="IPR052711">
    <property type="entry name" value="Zinc_ADH-like"/>
</dbReference>
<dbReference type="CDD" id="cd08276">
    <property type="entry name" value="MDR7"/>
    <property type="match status" value="1"/>
</dbReference>
<evidence type="ECO:0000259" key="1">
    <source>
        <dbReference type="SMART" id="SM00829"/>
    </source>
</evidence>
<feature type="domain" description="Enoyl reductase (ER)" evidence="1">
    <location>
        <begin position="16"/>
        <end position="336"/>
    </location>
</feature>
<proteinExistence type="predicted"/>
<dbReference type="InterPro" id="IPR011032">
    <property type="entry name" value="GroES-like_sf"/>
</dbReference>
<dbReference type="InterPro" id="IPR020843">
    <property type="entry name" value="ER"/>
</dbReference>
<keyword evidence="3" id="KW-1185">Reference proteome</keyword>
<dbReference type="InterPro" id="IPR013149">
    <property type="entry name" value="ADH-like_C"/>
</dbReference>
<dbReference type="SUPFAM" id="SSF51735">
    <property type="entry name" value="NAD(P)-binding Rossmann-fold domains"/>
    <property type="match status" value="1"/>
</dbReference>
<dbReference type="Proteomes" id="UP000198226">
    <property type="component" value="Chromosome I"/>
</dbReference>
<dbReference type="InterPro" id="IPR013154">
    <property type="entry name" value="ADH-like_N"/>
</dbReference>
<dbReference type="SMART" id="SM00829">
    <property type="entry name" value="PKS_ER"/>
    <property type="match status" value="1"/>
</dbReference>
<dbReference type="GO" id="GO:0016491">
    <property type="term" value="F:oxidoreductase activity"/>
    <property type="evidence" value="ECO:0007669"/>
    <property type="project" value="InterPro"/>
</dbReference>
<dbReference type="Pfam" id="PF00107">
    <property type="entry name" value="ADH_zinc_N"/>
    <property type="match status" value="1"/>
</dbReference>
<dbReference type="Gene3D" id="3.90.180.10">
    <property type="entry name" value="Medium-chain alcohol dehydrogenases, catalytic domain"/>
    <property type="match status" value="1"/>
</dbReference>
<sequence length="342" mass="35637">MSLAHGVRYFCVPRPGVGLTLREGAVPEPGDGQVLVRMRAWSLNFRDLLIAEGRYPRPVKPDVVALSDGAGEIERLGPGVTRWSAGDRVIGTYFPRWLSGTGKPERTAYDLGGAVDGVLAEYVVFGEDALVAVPAQLDFAEAATLPSAGVTAWRAVVEEGRVKPGDDVLTMGSGGLSTFALQFAVLGGARVIATSGSDGKHERLRALGAADVINHVRTPGWGTAAAGLTPGGVDHVVDVGGAGTLAQSLLAARVGGRISIAGVLKHGGGVDPLLILAKQLTLRGLTNASRETFERMNRAVEQHGLHPVIDRRFGFDDISAAYAYLATGAHVGKVVIVADGRG</sequence>
<evidence type="ECO:0000313" key="2">
    <source>
        <dbReference type="EMBL" id="SCG47210.1"/>
    </source>
</evidence>
<organism evidence="2 3">
    <name type="scientific">Micromonospora rifamycinica</name>
    <dbReference type="NCBI Taxonomy" id="291594"/>
    <lineage>
        <taxon>Bacteria</taxon>
        <taxon>Bacillati</taxon>
        <taxon>Actinomycetota</taxon>
        <taxon>Actinomycetes</taxon>
        <taxon>Micromonosporales</taxon>
        <taxon>Micromonosporaceae</taxon>
        <taxon>Micromonospora</taxon>
    </lineage>
</organism>
<dbReference type="Pfam" id="PF08240">
    <property type="entry name" value="ADH_N"/>
    <property type="match status" value="1"/>
</dbReference>
<dbReference type="InterPro" id="IPR036291">
    <property type="entry name" value="NAD(P)-bd_dom_sf"/>
</dbReference>
<dbReference type="PANTHER" id="PTHR45033:SF2">
    <property type="entry name" value="ZINC-TYPE ALCOHOL DEHYDROGENASE-LIKE PROTEIN C1773.06C"/>
    <property type="match status" value="1"/>
</dbReference>
<name>A0A1C5HMG8_9ACTN</name>
<dbReference type="AlphaFoldDB" id="A0A1C5HMG8"/>
<dbReference type="PANTHER" id="PTHR45033">
    <property type="match status" value="1"/>
</dbReference>
<gene>
    <name evidence="2" type="ORF">GA0070623_1445</name>
</gene>
<reference evidence="3" key="1">
    <citation type="submission" date="2016-06" db="EMBL/GenBank/DDBJ databases">
        <authorList>
            <person name="Varghese N."/>
            <person name="Submissions Spin"/>
        </authorList>
    </citation>
    <scope>NUCLEOTIDE SEQUENCE [LARGE SCALE GENOMIC DNA]</scope>
    <source>
        <strain evidence="3">DSM 44983</strain>
    </source>
</reference>
<dbReference type="SUPFAM" id="SSF50129">
    <property type="entry name" value="GroES-like"/>
    <property type="match status" value="1"/>
</dbReference>
<dbReference type="Gene3D" id="3.40.50.720">
    <property type="entry name" value="NAD(P)-binding Rossmann-like Domain"/>
    <property type="match status" value="1"/>
</dbReference>
<evidence type="ECO:0000313" key="3">
    <source>
        <dbReference type="Proteomes" id="UP000198226"/>
    </source>
</evidence>